<feature type="compositionally biased region" description="Low complexity" evidence="1">
    <location>
        <begin position="471"/>
        <end position="486"/>
    </location>
</feature>
<name>A8NB66_COPC7</name>
<gene>
    <name evidence="2" type="ORF">CC1G_07438</name>
</gene>
<accession>A8NB66</accession>
<reference evidence="2 3" key="1">
    <citation type="journal article" date="2010" name="Proc. Natl. Acad. Sci. U.S.A.">
        <title>Insights into evolution of multicellular fungi from the assembled chromosomes of the mushroom Coprinopsis cinerea (Coprinus cinereus).</title>
        <authorList>
            <person name="Stajich J.E."/>
            <person name="Wilke S.K."/>
            <person name="Ahren D."/>
            <person name="Au C.H."/>
            <person name="Birren B.W."/>
            <person name="Borodovsky M."/>
            <person name="Burns C."/>
            <person name="Canback B."/>
            <person name="Casselton L.A."/>
            <person name="Cheng C.K."/>
            <person name="Deng J."/>
            <person name="Dietrich F.S."/>
            <person name="Fargo D.C."/>
            <person name="Farman M.L."/>
            <person name="Gathman A.C."/>
            <person name="Goldberg J."/>
            <person name="Guigo R."/>
            <person name="Hoegger P.J."/>
            <person name="Hooker J.B."/>
            <person name="Huggins A."/>
            <person name="James T.Y."/>
            <person name="Kamada T."/>
            <person name="Kilaru S."/>
            <person name="Kodira C."/>
            <person name="Kues U."/>
            <person name="Kupfer D."/>
            <person name="Kwan H.S."/>
            <person name="Lomsadze A."/>
            <person name="Li W."/>
            <person name="Lilly W.W."/>
            <person name="Ma L.J."/>
            <person name="Mackey A.J."/>
            <person name="Manning G."/>
            <person name="Martin F."/>
            <person name="Muraguchi H."/>
            <person name="Natvig D.O."/>
            <person name="Palmerini H."/>
            <person name="Ramesh M.A."/>
            <person name="Rehmeyer C.J."/>
            <person name="Roe B.A."/>
            <person name="Shenoy N."/>
            <person name="Stanke M."/>
            <person name="Ter-Hovhannisyan V."/>
            <person name="Tunlid A."/>
            <person name="Velagapudi R."/>
            <person name="Vision T.J."/>
            <person name="Zeng Q."/>
            <person name="Zolan M.E."/>
            <person name="Pukkila P.J."/>
        </authorList>
    </citation>
    <scope>NUCLEOTIDE SEQUENCE [LARGE SCALE GENOMIC DNA]</scope>
    <source>
        <strain evidence="3">Okayama-7 / 130 / ATCC MYA-4618 / FGSC 9003</strain>
    </source>
</reference>
<evidence type="ECO:0000313" key="3">
    <source>
        <dbReference type="Proteomes" id="UP000001861"/>
    </source>
</evidence>
<sequence length="604" mass="63912">MFSNRFAALSIEVPPSHDTGYVLENDECGISNDAIDRDPPNPPPRLPGPRYTTPHLLALHASPLVSSLQLSINARIRASERPDVLIENQSTLFANERMPGETPPPGRLVYAWETHETSGVMGAPSRGVTNTRTPNHRERGSTTATPLRRARKPAPLNLSLTSASIDLNSRASPTTSTSSALSWVPRRFSFIDNGTDWTSATGSASATGSSSGSATGYPASASATTPDTSRAGSPPVFSNPWDSTNPRTTKHLADETLLNVQDPGTLIPRRSSGLPMSPISPPTIAFAHPPRTRTRGALGSGYALGAGHARGEGRILGAGRARGEGHALGGGQPRGGGHVRRGGQARGGGYTLGAGHVRGTPNLRGRGRGRGKARGGAISYSTRLLPVLRNSIAGFESSAVGNTEFTSVETRGLSIGAGDGGSIGVGVETTASTSVETRESTGVETRESTRITKEEEAGDGFTTVEPRRRSYSQPRVSSSSTPRRGSVLTSRGGFGRYTGHSQDLTRSPRPSQDIPRYTEHPQDLPRYTGPREPCTTRWAVSYLPLLPPPTPGPRSSASGDGREEGMSANTTRSANTNRSASMNKYAPLGSKTIRYTFQPSWIQK</sequence>
<proteinExistence type="predicted"/>
<dbReference type="VEuPathDB" id="FungiDB:CC1G_07438"/>
<feature type="compositionally biased region" description="Low complexity" evidence="1">
    <location>
        <begin position="200"/>
        <end position="225"/>
    </location>
</feature>
<feature type="region of interest" description="Disordered" evidence="1">
    <location>
        <begin position="348"/>
        <end position="375"/>
    </location>
</feature>
<organism evidence="2 3">
    <name type="scientific">Coprinopsis cinerea (strain Okayama-7 / 130 / ATCC MYA-4618 / FGSC 9003)</name>
    <name type="common">Inky cap fungus</name>
    <name type="synonym">Hormographiella aspergillata</name>
    <dbReference type="NCBI Taxonomy" id="240176"/>
    <lineage>
        <taxon>Eukaryota</taxon>
        <taxon>Fungi</taxon>
        <taxon>Dikarya</taxon>
        <taxon>Basidiomycota</taxon>
        <taxon>Agaricomycotina</taxon>
        <taxon>Agaricomycetes</taxon>
        <taxon>Agaricomycetidae</taxon>
        <taxon>Agaricales</taxon>
        <taxon>Agaricineae</taxon>
        <taxon>Psathyrellaceae</taxon>
        <taxon>Coprinopsis</taxon>
    </lineage>
</organism>
<protein>
    <submittedName>
        <fullName evidence="2">Uncharacterized protein</fullName>
    </submittedName>
</protein>
<feature type="region of interest" description="Disordered" evidence="1">
    <location>
        <begin position="119"/>
        <end position="156"/>
    </location>
</feature>
<keyword evidence="3" id="KW-1185">Reference proteome</keyword>
<dbReference type="KEGG" id="cci:CC1G_07438"/>
<comment type="caution">
    <text evidence="2">The sequence shown here is derived from an EMBL/GenBank/DDBJ whole genome shotgun (WGS) entry which is preliminary data.</text>
</comment>
<feature type="compositionally biased region" description="Basic and acidic residues" evidence="1">
    <location>
        <begin position="436"/>
        <end position="455"/>
    </location>
</feature>
<feature type="compositionally biased region" description="Polar residues" evidence="1">
    <location>
        <begin position="567"/>
        <end position="582"/>
    </location>
</feature>
<dbReference type="Proteomes" id="UP000001861">
    <property type="component" value="Unassembled WGS sequence"/>
</dbReference>
<feature type="compositionally biased region" description="Polar residues" evidence="1">
    <location>
        <begin position="499"/>
        <end position="510"/>
    </location>
</feature>
<dbReference type="EMBL" id="AACS02000009">
    <property type="protein sequence ID" value="EAU89713.2"/>
    <property type="molecule type" value="Genomic_DNA"/>
</dbReference>
<dbReference type="AlphaFoldDB" id="A8NB66"/>
<feature type="region of interest" description="Disordered" evidence="1">
    <location>
        <begin position="424"/>
        <end position="589"/>
    </location>
</feature>
<dbReference type="HOGENOM" id="CLU_451983_0_0_1"/>
<dbReference type="InParanoid" id="A8NB66"/>
<evidence type="ECO:0000256" key="1">
    <source>
        <dbReference type="SAM" id="MobiDB-lite"/>
    </source>
</evidence>
<feature type="region of interest" description="Disordered" evidence="1">
    <location>
        <begin position="200"/>
        <end position="248"/>
    </location>
</feature>
<evidence type="ECO:0000313" key="2">
    <source>
        <dbReference type="EMBL" id="EAU89713.2"/>
    </source>
</evidence>
<dbReference type="RefSeq" id="XP_001832067.2">
    <property type="nucleotide sequence ID" value="XM_001832015.2"/>
</dbReference>
<dbReference type="GeneID" id="6008551"/>